<evidence type="ECO:0000259" key="2">
    <source>
        <dbReference type="PROSITE" id="PS51464"/>
    </source>
</evidence>
<dbReference type="GO" id="GO:0016803">
    <property type="term" value="F:ether hydrolase activity"/>
    <property type="evidence" value="ECO:0007669"/>
    <property type="project" value="TreeGrafter"/>
</dbReference>
<sequence length="306" mass="30471">MTIERTERRHDLGAALDARFPLPMLDALFDGQIAAATVVAGARDALAAAAGVMAQSVSAGGRLVYVGAGSSGLMAMADALELPGTFGIDPDGVVLLMAGGLPGAGERPALPGGPEDDAEAGARETAALGLGARDTVLALTASGSTPYALAAARTARAAGARVIGLANNADAPLLALSDVAVLLPTPPEVVAGSTRMGAGTAQKIALNMMSTAMAVMLGHVHEGHMVNLKADNQKLRARATRMVSEISGIGSEAAAAHLAAASGSVKIAVLLAAGASGREEAERLLAAGGQHLSAALRALEDRKENV</sequence>
<dbReference type="InterPro" id="IPR001347">
    <property type="entry name" value="SIS_dom"/>
</dbReference>
<dbReference type="GO" id="GO:0046348">
    <property type="term" value="P:amino sugar catabolic process"/>
    <property type="evidence" value="ECO:0007669"/>
    <property type="project" value="TreeGrafter"/>
</dbReference>
<dbReference type="PANTHER" id="PTHR10088">
    <property type="entry name" value="GLUCOKINASE REGULATORY PROTEIN"/>
    <property type="match status" value="1"/>
</dbReference>
<dbReference type="GO" id="GO:0097367">
    <property type="term" value="F:carbohydrate derivative binding"/>
    <property type="evidence" value="ECO:0007669"/>
    <property type="project" value="InterPro"/>
</dbReference>
<feature type="domain" description="SIS" evidence="2">
    <location>
        <begin position="53"/>
        <end position="219"/>
    </location>
</feature>
<dbReference type="InterPro" id="IPR040190">
    <property type="entry name" value="MURQ/GCKR"/>
</dbReference>
<dbReference type="PROSITE" id="PS51464">
    <property type="entry name" value="SIS"/>
    <property type="match status" value="1"/>
</dbReference>
<dbReference type="Proteomes" id="UP000528286">
    <property type="component" value="Unassembled WGS sequence"/>
</dbReference>
<name>A0A7W6NI23_9HYPH</name>
<evidence type="ECO:0000313" key="3">
    <source>
        <dbReference type="EMBL" id="MBB4062915.1"/>
    </source>
</evidence>
<organism evidence="3 4">
    <name type="scientific">Gellertiella hungarica</name>
    <dbReference type="NCBI Taxonomy" id="1572859"/>
    <lineage>
        <taxon>Bacteria</taxon>
        <taxon>Pseudomonadati</taxon>
        <taxon>Pseudomonadota</taxon>
        <taxon>Alphaproteobacteria</taxon>
        <taxon>Hyphomicrobiales</taxon>
        <taxon>Rhizobiaceae</taxon>
        <taxon>Gellertiella</taxon>
    </lineage>
</organism>
<evidence type="ECO:0000256" key="1">
    <source>
        <dbReference type="ARBA" id="ARBA00023277"/>
    </source>
</evidence>
<dbReference type="AlphaFoldDB" id="A0A7W6NI23"/>
<dbReference type="RefSeq" id="WP_183364117.1">
    <property type="nucleotide sequence ID" value="NZ_JACIEZ010000001.1"/>
</dbReference>
<reference evidence="3 4" key="1">
    <citation type="submission" date="2020-08" db="EMBL/GenBank/DDBJ databases">
        <title>Genomic Encyclopedia of Type Strains, Phase IV (KMG-IV): sequencing the most valuable type-strain genomes for metagenomic binning, comparative biology and taxonomic classification.</title>
        <authorList>
            <person name="Goeker M."/>
        </authorList>
    </citation>
    <scope>NUCLEOTIDE SEQUENCE [LARGE SCALE GENOMIC DNA]</scope>
    <source>
        <strain evidence="3 4">DSM 29853</strain>
    </source>
</reference>
<dbReference type="Pfam" id="PF13580">
    <property type="entry name" value="SIS_2"/>
    <property type="match status" value="1"/>
</dbReference>
<dbReference type="Gene3D" id="1.10.8.1080">
    <property type="match status" value="1"/>
</dbReference>
<dbReference type="GO" id="GO:0009254">
    <property type="term" value="P:peptidoglycan turnover"/>
    <property type="evidence" value="ECO:0007669"/>
    <property type="project" value="TreeGrafter"/>
</dbReference>
<dbReference type="NCBIfam" id="NF003915">
    <property type="entry name" value="PRK05441.1"/>
    <property type="match status" value="1"/>
</dbReference>
<dbReference type="SUPFAM" id="SSF53697">
    <property type="entry name" value="SIS domain"/>
    <property type="match status" value="1"/>
</dbReference>
<dbReference type="InterPro" id="IPR046348">
    <property type="entry name" value="SIS_dom_sf"/>
</dbReference>
<keyword evidence="3" id="KW-0456">Lyase</keyword>
<keyword evidence="4" id="KW-1185">Reference proteome</keyword>
<dbReference type="EMBL" id="JACIEZ010000001">
    <property type="protein sequence ID" value="MBB4062915.1"/>
    <property type="molecule type" value="Genomic_DNA"/>
</dbReference>
<dbReference type="Gene3D" id="3.40.50.10490">
    <property type="entry name" value="Glucose-6-phosphate isomerase like protein, domain 1"/>
    <property type="match status" value="1"/>
</dbReference>
<dbReference type="EC" id="4.2.1.126" evidence="3"/>
<evidence type="ECO:0000313" key="4">
    <source>
        <dbReference type="Proteomes" id="UP000528286"/>
    </source>
</evidence>
<comment type="caution">
    <text evidence="3">The sequence shown here is derived from an EMBL/GenBank/DDBJ whole genome shotgun (WGS) entry which is preliminary data.</text>
</comment>
<dbReference type="GO" id="GO:0016835">
    <property type="term" value="F:carbon-oxygen lyase activity"/>
    <property type="evidence" value="ECO:0007669"/>
    <property type="project" value="TreeGrafter"/>
</dbReference>
<dbReference type="PANTHER" id="PTHR10088:SF4">
    <property type="entry name" value="GLUCOKINASE REGULATORY PROTEIN"/>
    <property type="match status" value="1"/>
</dbReference>
<keyword evidence="1" id="KW-0119">Carbohydrate metabolism</keyword>
<protein>
    <submittedName>
        <fullName evidence="3">N-acetylmuramic acid 6-phosphate etherase</fullName>
        <ecNumber evidence="3">4.2.1.126</ecNumber>
    </submittedName>
</protein>
<proteinExistence type="predicted"/>
<accession>A0A7W6NI23</accession>
<gene>
    <name evidence="3" type="ORF">GGR23_000076</name>
</gene>